<sequence length="573" mass="65290">MLHTMSILDLPGELQQRVVEHVTTQTDLKSLCMTCSALRVLANPILYRRIDLRLWSQRAVECLQRCNLAGAGLNLQYTKELIVEDEPVGEELRSIHTGRIRLPAPDRGPWNRYLTESQQDDSAYSFLQIMHHDKLERLCYHSRRSLSPIVKAHLNGYQHRLKDLQISFYTDPKTPEQLPRIFCGLQRLDLYLTESTNIALLFDNMEVVGANLKRLSLTAADPQTTENQLYVWAMGEQNDLTRYTPRLEELRLSKMDFSDTFEQLSRIIDFHRLIRLELLVESCGLHLFIKNLANSIYTGSGEMNRLQLKHIAVEFVPDLDEREAIDLRDAMELIITACGSIESFHMRYPEANPLKITLLDFLQALSLSNHNLQSLSNYCDEFETLQWDGVASDLLQWVSVSSLSKVKQLAVYCGESAMLGGDMTNKYTTLLQSLRRFPQLRLLHLHVPDCDRLGRSEHNSNAEWDSSILSMQLQTFANQLFGDLHGAGAKLDALVIGHLATVEAIITDADFVIPLPQQCFVKGEQRDILGRTVAVGVPVTRMMLRATQPYTDILDIDHPRTHDAYDAWAGKAM</sequence>
<evidence type="ECO:0000313" key="2">
    <source>
        <dbReference type="EMBL" id="RYN40506.1"/>
    </source>
</evidence>
<accession>A0A4Q4M4Z4</accession>
<dbReference type="AlphaFoldDB" id="A0A4Q4M4Z4"/>
<dbReference type="InterPro" id="IPR001810">
    <property type="entry name" value="F-box_dom"/>
</dbReference>
<reference evidence="3" key="1">
    <citation type="journal article" date="2019" name="bioRxiv">
        <title>Genomics, evolutionary history and diagnostics of the Alternaria alternata species group including apple and Asian pear pathotypes.</title>
        <authorList>
            <person name="Armitage A.D."/>
            <person name="Cockerton H.M."/>
            <person name="Sreenivasaprasad S."/>
            <person name="Woodhall J.W."/>
            <person name="Lane C.R."/>
            <person name="Harrison R.J."/>
            <person name="Clarkson J.P."/>
        </authorList>
    </citation>
    <scope>NUCLEOTIDE SEQUENCE [LARGE SCALE GENOMIC DNA]</scope>
    <source>
        <strain evidence="3">FERA 1082</strain>
    </source>
</reference>
<dbReference type="EMBL" id="PDXA01000053">
    <property type="protein sequence ID" value="RYN40506.1"/>
    <property type="molecule type" value="Genomic_DNA"/>
</dbReference>
<dbReference type="Proteomes" id="UP000292402">
    <property type="component" value="Unassembled WGS sequence"/>
</dbReference>
<comment type="caution">
    <text evidence="2">The sequence shown here is derived from an EMBL/GenBank/DDBJ whole genome shotgun (WGS) entry which is preliminary data.</text>
</comment>
<dbReference type="PROSITE" id="PS50181">
    <property type="entry name" value="FBOX"/>
    <property type="match status" value="1"/>
</dbReference>
<feature type="domain" description="F-box" evidence="1">
    <location>
        <begin position="4"/>
        <end position="50"/>
    </location>
</feature>
<evidence type="ECO:0000313" key="3">
    <source>
        <dbReference type="Proteomes" id="UP000292402"/>
    </source>
</evidence>
<proteinExistence type="predicted"/>
<organism evidence="2 3">
    <name type="scientific">Alternaria tenuissima</name>
    <dbReference type="NCBI Taxonomy" id="119927"/>
    <lineage>
        <taxon>Eukaryota</taxon>
        <taxon>Fungi</taxon>
        <taxon>Dikarya</taxon>
        <taxon>Ascomycota</taxon>
        <taxon>Pezizomycotina</taxon>
        <taxon>Dothideomycetes</taxon>
        <taxon>Pleosporomycetidae</taxon>
        <taxon>Pleosporales</taxon>
        <taxon>Pleosporineae</taxon>
        <taxon>Pleosporaceae</taxon>
        <taxon>Alternaria</taxon>
        <taxon>Alternaria sect. Alternaria</taxon>
        <taxon>Alternaria alternata complex</taxon>
    </lineage>
</organism>
<evidence type="ECO:0000259" key="1">
    <source>
        <dbReference type="PROSITE" id="PS50181"/>
    </source>
</evidence>
<gene>
    <name evidence="2" type="ORF">AA0114_g11012</name>
</gene>
<name>A0A4Q4M4Z4_9PLEO</name>
<protein>
    <recommendedName>
        <fullName evidence="1">F-box domain-containing protein</fullName>
    </recommendedName>
</protein>